<dbReference type="Proteomes" id="UP001433268">
    <property type="component" value="Unassembled WGS sequence"/>
</dbReference>
<proteinExistence type="predicted"/>
<comment type="caution">
    <text evidence="1">The sequence shown here is derived from an EMBL/GenBank/DDBJ whole genome shotgun (WGS) entry which is preliminary data.</text>
</comment>
<sequence length="213" mass="23233">MVPRKTLTFLGADGAGKKTLVGQFVWKMGPDMALVERLEKNNIRRLNEMQPFMEQHGIEMPVDLSPHAYHVIGLSQEPDVAAWVVDATSPDAGERSSRGVSFVLVKCLVTAKREAAGIDQQNVQTFFLILVAIVDLRHRDKINWSEPDFNAVASRFQGLDCLPSGTSIIPVSGFEGTNLVDVPGDIVWMNQSPAGGEVKSGVVLGKCLADLLY</sequence>
<dbReference type="GeneID" id="92044094"/>
<gene>
    <name evidence="1" type="ORF">PG997_006719</name>
</gene>
<dbReference type="RefSeq" id="XP_066669957.1">
    <property type="nucleotide sequence ID" value="XM_066811034.1"/>
</dbReference>
<dbReference type="EMBL" id="JAQQWN010000005">
    <property type="protein sequence ID" value="KAK8085448.1"/>
    <property type="molecule type" value="Genomic_DNA"/>
</dbReference>
<keyword evidence="2" id="KW-1185">Reference proteome</keyword>
<organism evidence="1 2">
    <name type="scientific">Apiospora hydei</name>
    <dbReference type="NCBI Taxonomy" id="1337664"/>
    <lineage>
        <taxon>Eukaryota</taxon>
        <taxon>Fungi</taxon>
        <taxon>Dikarya</taxon>
        <taxon>Ascomycota</taxon>
        <taxon>Pezizomycotina</taxon>
        <taxon>Sordariomycetes</taxon>
        <taxon>Xylariomycetidae</taxon>
        <taxon>Amphisphaeriales</taxon>
        <taxon>Apiosporaceae</taxon>
        <taxon>Apiospora</taxon>
    </lineage>
</organism>
<accession>A0ABR1WPV9</accession>
<name>A0ABR1WPV9_9PEZI</name>
<reference evidence="1 2" key="1">
    <citation type="submission" date="2023-01" db="EMBL/GenBank/DDBJ databases">
        <title>Analysis of 21 Apiospora genomes using comparative genomics revels a genus with tremendous synthesis potential of carbohydrate active enzymes and secondary metabolites.</title>
        <authorList>
            <person name="Sorensen T."/>
        </authorList>
    </citation>
    <scope>NUCLEOTIDE SEQUENCE [LARGE SCALE GENOMIC DNA]</scope>
    <source>
        <strain evidence="1 2">CBS 114990</strain>
    </source>
</reference>
<evidence type="ECO:0000313" key="2">
    <source>
        <dbReference type="Proteomes" id="UP001433268"/>
    </source>
</evidence>
<protein>
    <submittedName>
        <fullName evidence="1">Uncharacterized protein</fullName>
    </submittedName>
</protein>
<evidence type="ECO:0000313" key="1">
    <source>
        <dbReference type="EMBL" id="KAK8085448.1"/>
    </source>
</evidence>